<organism evidence="1 2">
    <name type="scientific">Trichonephila clavipes</name>
    <name type="common">Golden silk orbweaver</name>
    <name type="synonym">Nephila clavipes</name>
    <dbReference type="NCBI Taxonomy" id="2585209"/>
    <lineage>
        <taxon>Eukaryota</taxon>
        <taxon>Metazoa</taxon>
        <taxon>Ecdysozoa</taxon>
        <taxon>Arthropoda</taxon>
        <taxon>Chelicerata</taxon>
        <taxon>Arachnida</taxon>
        <taxon>Araneae</taxon>
        <taxon>Araneomorphae</taxon>
        <taxon>Entelegynae</taxon>
        <taxon>Araneoidea</taxon>
        <taxon>Nephilidae</taxon>
        <taxon>Trichonephila</taxon>
    </lineage>
</organism>
<protein>
    <submittedName>
        <fullName evidence="1">Uncharacterized protein</fullName>
    </submittedName>
</protein>
<dbReference type="EMBL" id="BMAU01021307">
    <property type="protein sequence ID" value="GFY11691.1"/>
    <property type="molecule type" value="Genomic_DNA"/>
</dbReference>
<sequence>MAQARAPNEGLPGPAHEFINRCKTELNWEDLSNDTLMDIGCGAHFLCTRALLEKFPRMGCLFATDKYRVISKKIMEDEFFAEYFRNSILQFHLVDIADSSESSGMVSGKADTGSSMMVNGKTGTASVRLTDRLASGLVSFYLLRNPIMDRTPVFIKKTDSGKIHWRHWNNGSSLEDYRNRVNKIVCRNVLQHITNKEMAFQNMYDLLRPGGHAGIMFIIANPFQTWLQKISTNWAQYRRIGLSCTTLQISKTVLQDCIEDIGFRVVRCERSDVPLQFLNDQSLLRELLSLSTVILEIPEDRMTQFKEESVSIFKELIVYSGSGPIRYEVSELLLLAIKP</sequence>
<dbReference type="Gene3D" id="3.40.50.150">
    <property type="entry name" value="Vaccinia Virus protein VP39"/>
    <property type="match status" value="1"/>
</dbReference>
<dbReference type="Pfam" id="PF13489">
    <property type="entry name" value="Methyltransf_23"/>
    <property type="match status" value="1"/>
</dbReference>
<dbReference type="SUPFAM" id="SSF53335">
    <property type="entry name" value="S-adenosyl-L-methionine-dependent methyltransferases"/>
    <property type="match status" value="1"/>
</dbReference>
<dbReference type="Proteomes" id="UP000887159">
    <property type="component" value="Unassembled WGS sequence"/>
</dbReference>
<proteinExistence type="predicted"/>
<dbReference type="AlphaFoldDB" id="A0A8X6SNQ2"/>
<evidence type="ECO:0000313" key="1">
    <source>
        <dbReference type="EMBL" id="GFY11691.1"/>
    </source>
</evidence>
<reference evidence="1" key="1">
    <citation type="submission" date="2020-08" db="EMBL/GenBank/DDBJ databases">
        <title>Multicomponent nature underlies the extraordinary mechanical properties of spider dragline silk.</title>
        <authorList>
            <person name="Kono N."/>
            <person name="Nakamura H."/>
            <person name="Mori M."/>
            <person name="Yoshida Y."/>
            <person name="Ohtoshi R."/>
            <person name="Malay A.D."/>
            <person name="Moran D.A.P."/>
            <person name="Tomita M."/>
            <person name="Numata K."/>
            <person name="Arakawa K."/>
        </authorList>
    </citation>
    <scope>NUCLEOTIDE SEQUENCE</scope>
</reference>
<gene>
    <name evidence="1" type="primary">NCL1_34228</name>
    <name evidence="1" type="ORF">TNCV_2539731</name>
</gene>
<dbReference type="InterPro" id="IPR029063">
    <property type="entry name" value="SAM-dependent_MTases_sf"/>
</dbReference>
<keyword evidence="2" id="KW-1185">Reference proteome</keyword>
<evidence type="ECO:0000313" key="2">
    <source>
        <dbReference type="Proteomes" id="UP000887159"/>
    </source>
</evidence>
<name>A0A8X6SNQ2_TRICX</name>
<comment type="caution">
    <text evidence="1">The sequence shown here is derived from an EMBL/GenBank/DDBJ whole genome shotgun (WGS) entry which is preliminary data.</text>
</comment>
<accession>A0A8X6SNQ2</accession>